<dbReference type="InterPro" id="IPR016188">
    <property type="entry name" value="PurM-like_N"/>
</dbReference>
<dbReference type="SUPFAM" id="SSF55326">
    <property type="entry name" value="PurM N-terminal domain-like"/>
    <property type="match status" value="1"/>
</dbReference>
<keyword evidence="5" id="KW-1185">Reference proteome</keyword>
<evidence type="ECO:0000256" key="2">
    <source>
        <dbReference type="SAM" id="MobiDB-lite"/>
    </source>
</evidence>
<evidence type="ECO:0000259" key="3">
    <source>
        <dbReference type="Pfam" id="PF00586"/>
    </source>
</evidence>
<feature type="domain" description="PurM-like N-terminal" evidence="3">
    <location>
        <begin position="26"/>
        <end position="136"/>
    </location>
</feature>
<feature type="compositionally biased region" description="Basic residues" evidence="2">
    <location>
        <begin position="196"/>
        <end position="207"/>
    </location>
</feature>
<proteinExistence type="predicted"/>
<keyword evidence="4" id="KW-0808">Transferase</keyword>
<dbReference type="PANTHER" id="PTHR30270">
    <property type="entry name" value="THIAMINE-MONOPHOSPHATE KINASE"/>
    <property type="match status" value="1"/>
</dbReference>
<keyword evidence="1" id="KW-0784">Thiamine biosynthesis</keyword>
<gene>
    <name evidence="4" type="ORF">Y5W_00111</name>
</gene>
<organism evidence="4 5">
    <name type="scientific">Alloalcanivorax profundimaris</name>
    <dbReference type="NCBI Taxonomy" id="2735259"/>
    <lineage>
        <taxon>Bacteria</taxon>
        <taxon>Pseudomonadati</taxon>
        <taxon>Pseudomonadota</taxon>
        <taxon>Gammaproteobacteria</taxon>
        <taxon>Oceanospirillales</taxon>
        <taxon>Alcanivoracaceae</taxon>
        <taxon>Alloalcanivorax</taxon>
    </lineage>
</organism>
<keyword evidence="4" id="KW-0418">Kinase</keyword>
<dbReference type="GO" id="GO:0016301">
    <property type="term" value="F:kinase activity"/>
    <property type="evidence" value="ECO:0007669"/>
    <property type="project" value="UniProtKB-KW"/>
</dbReference>
<feature type="compositionally biased region" description="Pro residues" evidence="2">
    <location>
        <begin position="182"/>
        <end position="193"/>
    </location>
</feature>
<dbReference type="PANTHER" id="PTHR30270:SF0">
    <property type="entry name" value="THIAMINE-MONOPHOSPHATE KINASE"/>
    <property type="match status" value="1"/>
</dbReference>
<name>A0ABS0AMI9_9GAMM</name>
<feature type="compositionally biased region" description="Basic residues" evidence="2">
    <location>
        <begin position="290"/>
        <end position="299"/>
    </location>
</feature>
<dbReference type="InterPro" id="IPR006283">
    <property type="entry name" value="ThiL-like"/>
</dbReference>
<sequence>MDEFSLIERYFRRPGPGGEGVLLGPGDDAALLTPPAGEQLVMTLDTSVGGRHFPDDLPPFETGHRCLAVNLSDLYAMGARPLWFLLSLTLPEVDEAWLAEFSRGMFALADRAGIDLVGGDMTRGPLSVAIQATGAVRADRVLRRDGALPGQILVVGGVPGLGGLGLRHWQAGQRQRQRPPFRRPGPGPDPGPTPGRSRRRLHRHLRRPAPGPGPCAQGQRRAGGGDRHGGSAGERGTGRPGCGRSAGAAAVRRRRLPAAVHLARRRAPAGGHRCHRPDYRPRPGASARPGRQRAPRQRPRLAPFLLAARPLLQQPYEIRSRKTPHAP</sequence>
<dbReference type="InterPro" id="IPR036921">
    <property type="entry name" value="PurM-like_N_sf"/>
</dbReference>
<accession>A0ABS0AMI9</accession>
<dbReference type="EMBL" id="ARXX01000001">
    <property type="protein sequence ID" value="MBF5054817.1"/>
    <property type="molecule type" value="Genomic_DNA"/>
</dbReference>
<feature type="compositionally biased region" description="Low complexity" evidence="2">
    <location>
        <begin position="300"/>
        <end position="315"/>
    </location>
</feature>
<feature type="region of interest" description="Disordered" evidence="2">
    <location>
        <begin position="169"/>
        <end position="327"/>
    </location>
</feature>
<dbReference type="Proteomes" id="UP000662703">
    <property type="component" value="Unassembled WGS sequence"/>
</dbReference>
<evidence type="ECO:0000256" key="1">
    <source>
        <dbReference type="ARBA" id="ARBA00022977"/>
    </source>
</evidence>
<dbReference type="Gene3D" id="3.30.1330.10">
    <property type="entry name" value="PurM-like, N-terminal domain"/>
    <property type="match status" value="1"/>
</dbReference>
<dbReference type="Pfam" id="PF00586">
    <property type="entry name" value="AIRS"/>
    <property type="match status" value="1"/>
</dbReference>
<comment type="caution">
    <text evidence="4">The sequence shown here is derived from an EMBL/GenBank/DDBJ whole genome shotgun (WGS) entry which is preliminary data.</text>
</comment>
<evidence type="ECO:0000313" key="4">
    <source>
        <dbReference type="EMBL" id="MBF5054817.1"/>
    </source>
</evidence>
<evidence type="ECO:0000313" key="5">
    <source>
        <dbReference type="Proteomes" id="UP000662703"/>
    </source>
</evidence>
<reference evidence="4 5" key="1">
    <citation type="submission" date="2012-09" db="EMBL/GenBank/DDBJ databases">
        <title>Genome Sequence of alkane-degrading Bacterium Alcanivorax sp. 521-1.</title>
        <authorList>
            <person name="Lai Q."/>
            <person name="Shao Z."/>
        </authorList>
    </citation>
    <scope>NUCLEOTIDE SEQUENCE [LARGE SCALE GENOMIC DNA]</scope>
    <source>
        <strain evidence="4 5">521-1</strain>
    </source>
</reference>
<feature type="compositionally biased region" description="Basic residues" evidence="2">
    <location>
        <begin position="251"/>
        <end position="275"/>
    </location>
</feature>
<dbReference type="CDD" id="cd02194">
    <property type="entry name" value="ThiL"/>
    <property type="match status" value="1"/>
</dbReference>
<protein>
    <submittedName>
        <fullName evidence="4">Thiamine-phosphate kinase</fullName>
    </submittedName>
</protein>
<feature type="compositionally biased region" description="Gly residues" evidence="2">
    <location>
        <begin position="230"/>
        <end position="241"/>
    </location>
</feature>